<evidence type="ECO:0000256" key="1">
    <source>
        <dbReference type="ARBA" id="ARBA00022603"/>
    </source>
</evidence>
<dbReference type="KEGG" id="hdn:Hden_0210"/>
<keyword evidence="3 5" id="KW-0949">S-adenosyl-L-methionine</keyword>
<dbReference type="CDD" id="cd18081">
    <property type="entry name" value="RlmH-like"/>
    <property type="match status" value="1"/>
</dbReference>
<feature type="binding site" evidence="5">
    <location>
        <position position="76"/>
    </location>
    <ligand>
        <name>S-adenosyl-L-methionine</name>
        <dbReference type="ChEBI" id="CHEBI:59789"/>
    </ligand>
</feature>
<organism evidence="6 7">
    <name type="scientific">Hyphomicrobium denitrificans (strain ATCC 51888 / DSM 1869 / NCIMB 11706 / TK 0415)</name>
    <dbReference type="NCBI Taxonomy" id="582899"/>
    <lineage>
        <taxon>Bacteria</taxon>
        <taxon>Pseudomonadati</taxon>
        <taxon>Pseudomonadota</taxon>
        <taxon>Alphaproteobacteria</taxon>
        <taxon>Hyphomicrobiales</taxon>
        <taxon>Hyphomicrobiaceae</taxon>
        <taxon>Hyphomicrobium</taxon>
    </lineage>
</organism>
<dbReference type="EMBL" id="CP002083">
    <property type="protein sequence ID" value="ADJ22035.1"/>
    <property type="molecule type" value="Genomic_DNA"/>
</dbReference>
<dbReference type="InterPro" id="IPR029026">
    <property type="entry name" value="tRNA_m1G_MTases_N"/>
</dbReference>
<keyword evidence="5" id="KW-0963">Cytoplasm</keyword>
<protein>
    <recommendedName>
        <fullName evidence="5">Ribosomal RNA large subunit methyltransferase H</fullName>
        <ecNumber evidence="5">2.1.1.177</ecNumber>
    </recommendedName>
    <alternativeName>
        <fullName evidence="5">23S rRNA (pseudouridine1915-N3)-methyltransferase</fullName>
    </alternativeName>
    <alternativeName>
        <fullName evidence="5">23S rRNA m3Psi1915 methyltransferase</fullName>
    </alternativeName>
    <alternativeName>
        <fullName evidence="5">rRNA (pseudouridine-N3-)-methyltransferase RlmH</fullName>
    </alternativeName>
</protein>
<dbReference type="Pfam" id="PF02590">
    <property type="entry name" value="SPOUT_MTase"/>
    <property type="match status" value="1"/>
</dbReference>
<dbReference type="PIRSF" id="PIRSF004505">
    <property type="entry name" value="MT_bac"/>
    <property type="match status" value="1"/>
</dbReference>
<comment type="catalytic activity">
    <reaction evidence="5">
        <text>pseudouridine(1915) in 23S rRNA + S-adenosyl-L-methionine = N(3)-methylpseudouridine(1915) in 23S rRNA + S-adenosyl-L-homocysteine + H(+)</text>
        <dbReference type="Rhea" id="RHEA:42752"/>
        <dbReference type="Rhea" id="RHEA-COMP:10221"/>
        <dbReference type="Rhea" id="RHEA-COMP:10222"/>
        <dbReference type="ChEBI" id="CHEBI:15378"/>
        <dbReference type="ChEBI" id="CHEBI:57856"/>
        <dbReference type="ChEBI" id="CHEBI:59789"/>
        <dbReference type="ChEBI" id="CHEBI:65314"/>
        <dbReference type="ChEBI" id="CHEBI:74486"/>
        <dbReference type="EC" id="2.1.1.177"/>
    </reaction>
</comment>
<dbReference type="STRING" id="582899.Hden_0210"/>
<reference evidence="7" key="1">
    <citation type="journal article" date="2011" name="J. Bacteriol.">
        <title>Genome sequences of eight morphologically diverse alphaproteobacteria.</title>
        <authorList>
            <consortium name="US DOE Joint Genome Institute"/>
            <person name="Brown P.J."/>
            <person name="Kysela D.T."/>
            <person name="Buechlein A."/>
            <person name="Hemmerich C."/>
            <person name="Brun Y.V."/>
        </authorList>
    </citation>
    <scope>NUCLEOTIDE SEQUENCE [LARGE SCALE GENOMIC DNA]</scope>
    <source>
        <strain evidence="7">ATCC 51888 / DSM 1869 / NCIB 11706 / TK 0415</strain>
    </source>
</reference>
<evidence type="ECO:0000313" key="6">
    <source>
        <dbReference type="EMBL" id="ADJ22035.1"/>
    </source>
</evidence>
<comment type="similarity">
    <text evidence="4 5">Belongs to the RNA methyltransferase RlmH family.</text>
</comment>
<dbReference type="HAMAP" id="MF_00658">
    <property type="entry name" value="23SrRNA_methyltr_H"/>
    <property type="match status" value="1"/>
</dbReference>
<keyword evidence="1 5" id="KW-0489">Methyltransferase</keyword>
<sequence>MRISLLAVGKLKDAEERAISDRYAKRFNGAGRSIGLGPIDIRELNESRQASADERKQDEAARLLKDLAADTFIVALDPAGKSVSSEAFARTLGEKRDGAVKTCAFLIGGPDGHGAQVLKSAGMTLSLGALTLPHGLARVVLLEQLYRAATILSGHPYHRA</sequence>
<dbReference type="PANTHER" id="PTHR33603:SF1">
    <property type="entry name" value="RIBOSOMAL RNA LARGE SUBUNIT METHYLTRANSFERASE H"/>
    <property type="match status" value="1"/>
</dbReference>
<dbReference type="EC" id="2.1.1.177" evidence="5"/>
<comment type="subcellular location">
    <subcellularLocation>
        <location evidence="5">Cytoplasm</location>
    </subcellularLocation>
</comment>
<comment type="subunit">
    <text evidence="5">Homodimer.</text>
</comment>
<evidence type="ECO:0000256" key="3">
    <source>
        <dbReference type="ARBA" id="ARBA00022691"/>
    </source>
</evidence>
<dbReference type="InterPro" id="IPR003742">
    <property type="entry name" value="RlmH-like"/>
</dbReference>
<dbReference type="RefSeq" id="WP_013214254.1">
    <property type="nucleotide sequence ID" value="NC_014313.1"/>
</dbReference>
<feature type="binding site" evidence="5">
    <location>
        <position position="108"/>
    </location>
    <ligand>
        <name>S-adenosyl-L-methionine</name>
        <dbReference type="ChEBI" id="CHEBI:59789"/>
    </ligand>
</feature>
<dbReference type="Gene3D" id="3.40.1280.10">
    <property type="match status" value="1"/>
</dbReference>
<keyword evidence="5" id="KW-0698">rRNA processing</keyword>
<keyword evidence="7" id="KW-1185">Reference proteome</keyword>
<proteinExistence type="inferred from homology"/>
<gene>
    <name evidence="5" type="primary">rlmH</name>
    <name evidence="6" type="ordered locus">Hden_0210</name>
</gene>
<dbReference type="NCBIfam" id="NF000989">
    <property type="entry name" value="PRK00103.2-3"/>
    <property type="match status" value="1"/>
</dbReference>
<comment type="function">
    <text evidence="5">Specifically methylates the pseudouridine at position 1915 (m3Psi1915) in 23S rRNA.</text>
</comment>
<dbReference type="PANTHER" id="PTHR33603">
    <property type="entry name" value="METHYLTRANSFERASE"/>
    <property type="match status" value="1"/>
</dbReference>
<feature type="binding site" evidence="5">
    <location>
        <begin position="127"/>
        <end position="132"/>
    </location>
    <ligand>
        <name>S-adenosyl-L-methionine</name>
        <dbReference type="ChEBI" id="CHEBI:59789"/>
    </ligand>
</feature>
<dbReference type="GO" id="GO:0005737">
    <property type="term" value="C:cytoplasm"/>
    <property type="evidence" value="ECO:0007669"/>
    <property type="project" value="UniProtKB-SubCell"/>
</dbReference>
<dbReference type="HOGENOM" id="CLU_100552_1_1_5"/>
<evidence type="ECO:0000313" key="7">
    <source>
        <dbReference type="Proteomes" id="UP000002033"/>
    </source>
</evidence>
<dbReference type="AlphaFoldDB" id="D8JQB4"/>
<evidence type="ECO:0000256" key="4">
    <source>
        <dbReference type="ARBA" id="ARBA00038303"/>
    </source>
</evidence>
<keyword evidence="2 5" id="KW-0808">Transferase</keyword>
<dbReference type="SUPFAM" id="SSF75217">
    <property type="entry name" value="alpha/beta knot"/>
    <property type="match status" value="1"/>
</dbReference>
<accession>D8JQB4</accession>
<dbReference type="eggNOG" id="COG1576">
    <property type="taxonomic scope" value="Bacteria"/>
</dbReference>
<dbReference type="Proteomes" id="UP000002033">
    <property type="component" value="Chromosome"/>
</dbReference>
<dbReference type="OrthoDB" id="9806643at2"/>
<dbReference type="InterPro" id="IPR029028">
    <property type="entry name" value="Alpha/beta_knot_MTases"/>
</dbReference>
<dbReference type="GO" id="GO:0070038">
    <property type="term" value="F:rRNA (pseudouridine-N3-)-methyltransferase activity"/>
    <property type="evidence" value="ECO:0007669"/>
    <property type="project" value="UniProtKB-UniRule"/>
</dbReference>
<evidence type="ECO:0000256" key="5">
    <source>
        <dbReference type="HAMAP-Rule" id="MF_00658"/>
    </source>
</evidence>
<evidence type="ECO:0000256" key="2">
    <source>
        <dbReference type="ARBA" id="ARBA00022679"/>
    </source>
</evidence>
<name>D8JQB4_HYPDA</name>